<dbReference type="PROSITE" id="PS51419">
    <property type="entry name" value="RAB"/>
    <property type="match status" value="1"/>
</dbReference>
<evidence type="ECO:0000256" key="4">
    <source>
        <dbReference type="ARBA" id="ARBA00023136"/>
    </source>
</evidence>
<dbReference type="AlphaFoldDB" id="A0A177AU66"/>
<dbReference type="Proteomes" id="UP000078046">
    <property type="component" value="Unassembled WGS sequence"/>
</dbReference>
<evidence type="ECO:0000256" key="3">
    <source>
        <dbReference type="ARBA" id="ARBA00022741"/>
    </source>
</evidence>
<dbReference type="Gene3D" id="3.40.50.300">
    <property type="entry name" value="P-loop containing nucleotide triphosphate hydrolases"/>
    <property type="match status" value="1"/>
</dbReference>
<keyword evidence="6" id="KW-1185">Reference proteome</keyword>
<evidence type="ECO:0000256" key="1">
    <source>
        <dbReference type="ARBA" id="ARBA00004308"/>
    </source>
</evidence>
<dbReference type="FunFam" id="3.40.50.300:FF:000586">
    <property type="entry name" value="Rab family GTPase"/>
    <property type="match status" value="1"/>
</dbReference>
<dbReference type="PRINTS" id="PR00449">
    <property type="entry name" value="RASTRNSFRMNG"/>
</dbReference>
<dbReference type="InterPro" id="IPR001806">
    <property type="entry name" value="Small_GTPase"/>
</dbReference>
<dbReference type="InterPro" id="IPR050209">
    <property type="entry name" value="Rab_GTPases_membrane_traffic"/>
</dbReference>
<proteinExistence type="inferred from homology"/>
<dbReference type="InterPro" id="IPR027417">
    <property type="entry name" value="P-loop_NTPase"/>
</dbReference>
<name>A0A177AU66_9BILA</name>
<dbReference type="InterPro" id="IPR005225">
    <property type="entry name" value="Small_GTP-bd"/>
</dbReference>
<keyword evidence="4" id="KW-0472">Membrane</keyword>
<dbReference type="SUPFAM" id="SSF52540">
    <property type="entry name" value="P-loop containing nucleoside triphosphate hydrolases"/>
    <property type="match status" value="1"/>
</dbReference>
<evidence type="ECO:0000313" key="6">
    <source>
        <dbReference type="Proteomes" id="UP000078046"/>
    </source>
</evidence>
<dbReference type="SMART" id="SM00176">
    <property type="entry name" value="RAN"/>
    <property type="match status" value="1"/>
</dbReference>
<dbReference type="GO" id="GO:0005525">
    <property type="term" value="F:GTP binding"/>
    <property type="evidence" value="ECO:0007669"/>
    <property type="project" value="InterPro"/>
</dbReference>
<dbReference type="Pfam" id="PF00071">
    <property type="entry name" value="Ras"/>
    <property type="match status" value="1"/>
</dbReference>
<dbReference type="SMART" id="SM00174">
    <property type="entry name" value="RHO"/>
    <property type="match status" value="1"/>
</dbReference>
<dbReference type="GO" id="GO:0012505">
    <property type="term" value="C:endomembrane system"/>
    <property type="evidence" value="ECO:0007669"/>
    <property type="project" value="UniProtKB-SubCell"/>
</dbReference>
<keyword evidence="3" id="KW-0547">Nucleotide-binding</keyword>
<dbReference type="NCBIfam" id="TIGR00231">
    <property type="entry name" value="small_GTP"/>
    <property type="match status" value="1"/>
</dbReference>
<sequence length="210" mass="23617">MSETYDYLIKFLIIGNAGSGKSCILYNLVENKFKPMSSETIGVEFGCKLIQVDDKLVKLQIWDTAGQERFRAVTKSYYRGAAGCLLVYDTTCRDSYKDLMNWLNDAYTLATPNLSVTLCGNKADKENERQISTEEAKEFAKDQQITFMETSAKSGQNIEHIFLECTRDVLQKVEAGDIDPSSPNCGVEFGNLNTKNIIDPNVNEKKCLCR</sequence>
<protein>
    <submittedName>
        <fullName evidence="5">Ras-related protein Rab-4B</fullName>
    </submittedName>
</protein>
<comment type="caution">
    <text evidence="5">The sequence shown here is derived from an EMBL/GenBank/DDBJ whole genome shotgun (WGS) entry which is preliminary data.</text>
</comment>
<dbReference type="OrthoDB" id="9989112at2759"/>
<organism evidence="5 6">
    <name type="scientific">Intoshia linei</name>
    <dbReference type="NCBI Taxonomy" id="1819745"/>
    <lineage>
        <taxon>Eukaryota</taxon>
        <taxon>Metazoa</taxon>
        <taxon>Spiralia</taxon>
        <taxon>Lophotrochozoa</taxon>
        <taxon>Mesozoa</taxon>
        <taxon>Orthonectida</taxon>
        <taxon>Rhopaluridae</taxon>
        <taxon>Intoshia</taxon>
    </lineage>
</organism>
<reference evidence="5 6" key="1">
    <citation type="submission" date="2016-04" db="EMBL/GenBank/DDBJ databases">
        <title>The genome of Intoshia linei affirms orthonectids as highly simplified spiralians.</title>
        <authorList>
            <person name="Mikhailov K.V."/>
            <person name="Slusarev G.S."/>
            <person name="Nikitin M.A."/>
            <person name="Logacheva M.D."/>
            <person name="Penin A."/>
            <person name="Aleoshin V."/>
            <person name="Panchin Y.V."/>
        </authorList>
    </citation>
    <scope>NUCLEOTIDE SEQUENCE [LARGE SCALE GENOMIC DNA]</scope>
    <source>
        <strain evidence="5">Intl2013</strain>
        <tissue evidence="5">Whole animal</tissue>
    </source>
</reference>
<accession>A0A177AU66</accession>
<comment type="similarity">
    <text evidence="2">Belongs to the small GTPase superfamily. Rab family.</text>
</comment>
<dbReference type="EMBL" id="LWCA01001236">
    <property type="protein sequence ID" value="OAF65567.1"/>
    <property type="molecule type" value="Genomic_DNA"/>
</dbReference>
<dbReference type="SMART" id="SM00173">
    <property type="entry name" value="RAS"/>
    <property type="match status" value="1"/>
</dbReference>
<dbReference type="PANTHER" id="PTHR47979">
    <property type="entry name" value="DRAB11-RELATED"/>
    <property type="match status" value="1"/>
</dbReference>
<gene>
    <name evidence="5" type="ORF">A3Q56_06717</name>
</gene>
<dbReference type="PROSITE" id="PS51421">
    <property type="entry name" value="RAS"/>
    <property type="match status" value="1"/>
</dbReference>
<dbReference type="GO" id="GO:0003924">
    <property type="term" value="F:GTPase activity"/>
    <property type="evidence" value="ECO:0007669"/>
    <property type="project" value="InterPro"/>
</dbReference>
<comment type="subcellular location">
    <subcellularLocation>
        <location evidence="1">Endomembrane system</location>
    </subcellularLocation>
</comment>
<evidence type="ECO:0000256" key="2">
    <source>
        <dbReference type="ARBA" id="ARBA00006270"/>
    </source>
</evidence>
<dbReference type="SMART" id="SM00175">
    <property type="entry name" value="RAB"/>
    <property type="match status" value="1"/>
</dbReference>
<evidence type="ECO:0000313" key="5">
    <source>
        <dbReference type="EMBL" id="OAF65567.1"/>
    </source>
</evidence>